<comment type="similarity">
    <text evidence="2 12">Belongs to the class-I aminoacyl-tRNA synthetase family.</text>
</comment>
<dbReference type="GO" id="GO:0017102">
    <property type="term" value="C:methionyl glutamyl tRNA synthetase complex"/>
    <property type="evidence" value="ECO:0007669"/>
    <property type="project" value="EnsemblFungi"/>
</dbReference>
<comment type="catalytic activity">
    <reaction evidence="11">
        <text>tRNA(Met) + L-methionine + ATP = L-methionyl-tRNA(Met) + AMP + diphosphate</text>
        <dbReference type="Rhea" id="RHEA:13481"/>
        <dbReference type="Rhea" id="RHEA-COMP:9667"/>
        <dbReference type="Rhea" id="RHEA-COMP:9698"/>
        <dbReference type="ChEBI" id="CHEBI:30616"/>
        <dbReference type="ChEBI" id="CHEBI:33019"/>
        <dbReference type="ChEBI" id="CHEBI:57844"/>
        <dbReference type="ChEBI" id="CHEBI:78442"/>
        <dbReference type="ChEBI" id="CHEBI:78530"/>
        <dbReference type="ChEBI" id="CHEBI:456215"/>
        <dbReference type="EC" id="6.1.1.10"/>
    </reaction>
</comment>
<evidence type="ECO:0000256" key="13">
    <source>
        <dbReference type="SAM" id="MobiDB-lite"/>
    </source>
</evidence>
<dbReference type="SUPFAM" id="SSF52374">
    <property type="entry name" value="Nucleotidylyl transferase"/>
    <property type="match status" value="1"/>
</dbReference>
<dbReference type="GO" id="GO:0005829">
    <property type="term" value="C:cytosol"/>
    <property type="evidence" value="ECO:0007669"/>
    <property type="project" value="TreeGrafter"/>
</dbReference>
<keyword evidence="17" id="KW-1185">Reference proteome</keyword>
<evidence type="ECO:0000259" key="14">
    <source>
        <dbReference type="Pfam" id="PF09334"/>
    </source>
</evidence>
<proteinExistence type="inferred from homology"/>
<protein>
    <recommendedName>
        <fullName evidence="3">methionine--tRNA ligase</fullName>
        <ecNumber evidence="3">6.1.1.10</ecNumber>
    </recommendedName>
    <alternativeName>
        <fullName evidence="10">Methionyl-tRNA synthetase</fullName>
    </alternativeName>
</protein>
<dbReference type="FunFam" id="2.20.28.20:FF:000001">
    <property type="entry name" value="Methionine--tRNA ligase"/>
    <property type="match status" value="1"/>
</dbReference>
<accession>J9DP79</accession>
<evidence type="ECO:0000256" key="9">
    <source>
        <dbReference type="ARBA" id="ARBA00023146"/>
    </source>
</evidence>
<dbReference type="Gene3D" id="3.40.50.620">
    <property type="entry name" value="HUPs"/>
    <property type="match status" value="1"/>
</dbReference>
<evidence type="ECO:0000256" key="2">
    <source>
        <dbReference type="ARBA" id="ARBA00005594"/>
    </source>
</evidence>
<dbReference type="InterPro" id="IPR001412">
    <property type="entry name" value="aa-tRNA-synth_I_CS"/>
</dbReference>
<dbReference type="InterPro" id="IPR023458">
    <property type="entry name" value="Met-tRNA_ligase_1"/>
</dbReference>
<dbReference type="InParanoid" id="J9DP79"/>
<dbReference type="CDD" id="cd07957">
    <property type="entry name" value="Anticodon_Ia_Met"/>
    <property type="match status" value="1"/>
</dbReference>
<dbReference type="GO" id="GO:0005524">
    <property type="term" value="F:ATP binding"/>
    <property type="evidence" value="ECO:0007669"/>
    <property type="project" value="UniProtKB-KW"/>
</dbReference>
<evidence type="ECO:0000256" key="4">
    <source>
        <dbReference type="ARBA" id="ARBA00022490"/>
    </source>
</evidence>
<dbReference type="Gene3D" id="1.10.730.10">
    <property type="entry name" value="Isoleucyl-tRNA Synthetase, Domain 1"/>
    <property type="match status" value="1"/>
</dbReference>
<dbReference type="CDD" id="cd00814">
    <property type="entry name" value="MetRS_core"/>
    <property type="match status" value="1"/>
</dbReference>
<dbReference type="Gene3D" id="2.20.28.20">
    <property type="entry name" value="Methionyl-tRNA synthetase, Zn-domain"/>
    <property type="match status" value="1"/>
</dbReference>
<evidence type="ECO:0000259" key="15">
    <source>
        <dbReference type="Pfam" id="PF19303"/>
    </source>
</evidence>
<reference evidence="17" key="2">
    <citation type="submission" date="2015-07" db="EMBL/GenBank/DDBJ databases">
        <title>Contrasting host-pathogen interactions and genome evolution in two generalist and specialist microsporidian pathogens of mosquitoes.</title>
        <authorList>
            <consortium name="The Broad Institute Genomics Platform"/>
            <consortium name="The Broad Institute Genome Sequencing Center for Infectious Disease"/>
            <person name="Cuomo C.A."/>
            <person name="Sanscrainte N.D."/>
            <person name="Goldberg J.M."/>
            <person name="Heiman D."/>
            <person name="Young S."/>
            <person name="Zeng Q."/>
            <person name="Becnel J.J."/>
            <person name="Birren B.W."/>
        </authorList>
    </citation>
    <scope>NUCLEOTIDE SEQUENCE [LARGE SCALE GENOMIC DNA]</scope>
    <source>
        <strain evidence="17">USNM 41457</strain>
    </source>
</reference>
<evidence type="ECO:0000313" key="17">
    <source>
        <dbReference type="Proteomes" id="UP000003163"/>
    </source>
</evidence>
<feature type="domain" description="Methionyl-tRNA synthetase anticodon-binding" evidence="15">
    <location>
        <begin position="433"/>
        <end position="537"/>
    </location>
</feature>
<evidence type="ECO:0000256" key="1">
    <source>
        <dbReference type="ARBA" id="ARBA00004496"/>
    </source>
</evidence>
<keyword evidence="4" id="KW-0963">Cytoplasm</keyword>
<dbReference type="EMBL" id="AFBI03000002">
    <property type="protein sequence ID" value="EJW04355.1"/>
    <property type="molecule type" value="Genomic_DNA"/>
</dbReference>
<keyword evidence="6 12" id="KW-0547">Nucleotide-binding</keyword>
<dbReference type="InterPro" id="IPR029038">
    <property type="entry name" value="MetRS_Zn"/>
</dbReference>
<dbReference type="InterPro" id="IPR014729">
    <property type="entry name" value="Rossmann-like_a/b/a_fold"/>
</dbReference>
<dbReference type="Proteomes" id="UP000003163">
    <property type="component" value="Unassembled WGS sequence"/>
</dbReference>
<dbReference type="AlphaFoldDB" id="J9DP79"/>
<dbReference type="InterPro" id="IPR033911">
    <property type="entry name" value="MetRS_core"/>
</dbReference>
<dbReference type="Pfam" id="PF09334">
    <property type="entry name" value="tRNA-synt_1g"/>
    <property type="match status" value="1"/>
</dbReference>
<feature type="domain" description="Methionyl/Leucyl tRNA synthetase" evidence="14">
    <location>
        <begin position="26"/>
        <end position="418"/>
    </location>
</feature>
<feature type="compositionally biased region" description="Basic residues" evidence="13">
    <location>
        <begin position="1"/>
        <end position="15"/>
    </location>
</feature>
<gene>
    <name evidence="16" type="ORF">EDEG_00140</name>
</gene>
<dbReference type="InterPro" id="IPR015413">
    <property type="entry name" value="Methionyl/Leucyl_tRNA_Synth"/>
</dbReference>
<evidence type="ECO:0000256" key="8">
    <source>
        <dbReference type="ARBA" id="ARBA00022917"/>
    </source>
</evidence>
<name>J9DP79_EDHAE</name>
<reference evidence="16 17" key="1">
    <citation type="submission" date="2011-08" db="EMBL/GenBank/DDBJ databases">
        <authorList>
            <person name="Liu Z.J."/>
            <person name="Shi F.L."/>
            <person name="Lu J.Q."/>
            <person name="Li M."/>
            <person name="Wang Z.L."/>
        </authorList>
    </citation>
    <scope>NUCLEOTIDE SEQUENCE [LARGE SCALE GENOMIC DNA]</scope>
    <source>
        <strain evidence="16 17">USNM 41457</strain>
    </source>
</reference>
<evidence type="ECO:0000256" key="11">
    <source>
        <dbReference type="ARBA" id="ARBA00047364"/>
    </source>
</evidence>
<dbReference type="VEuPathDB" id="MicrosporidiaDB:EDEG_00140"/>
<sequence length="566" mass="65730">MTLSNIKKKFKPKQKKMPENHTPTTIITSALPYVNNQPHLGNIVGCVLSSDVYNRFLKKNNTRTIHICGTDEYGTATEIKALELEKHPREICDTNSKLHKEIYDWFNIEFDYFGRTSCKEHITMVQEIFQNVYDNGYFEEKTSDQFFCSACKVFLADRFVEGTCYKCLSDKAKGDQCDGCGILLKSTELVNPKCVLCKNDPILKGTKHLYLKLHELQDEISKFCEKTFDKWTHNSKEITKQWLNLGLTSRCMTRDLKYKWGVPVPIKDYEDKVFYVWFDAPIGYFTFLKQYLDEDYEQVIFNDNTKLYQFMGKDNVPFHSIVFPGILLATKKNYKLVDVISCTEYLMFQGEKFSKSRGVGIFGSDLIDNSFGPSCFWRYYLMKIRPETKDSNFSYSDFKKTITSDLINNIGNLVNRTLKFISKNQNGKVNYTLSNHDEKFIADINILYQKYKTVMSKCEIRNGIAVFLEISSKANGYVQEIFSLPENNNPARKCSMFSVAASVIYLLADLIEPFIPETSKKIFNMLNVQNTLFKDQFQLLDQDHKINNNISPIFNPFTKEQLKNLE</sequence>
<evidence type="ECO:0000256" key="7">
    <source>
        <dbReference type="ARBA" id="ARBA00022840"/>
    </source>
</evidence>
<dbReference type="PROSITE" id="PS00178">
    <property type="entry name" value="AA_TRNA_LIGASE_I"/>
    <property type="match status" value="1"/>
</dbReference>
<dbReference type="InterPro" id="IPR009080">
    <property type="entry name" value="tRNAsynth_Ia_anticodon-bd"/>
</dbReference>
<dbReference type="GO" id="GO:0017101">
    <property type="term" value="C:aminoacyl-tRNA synthetase multienzyme complex"/>
    <property type="evidence" value="ECO:0007669"/>
    <property type="project" value="TreeGrafter"/>
</dbReference>
<dbReference type="InterPro" id="IPR041872">
    <property type="entry name" value="Anticodon_Met"/>
</dbReference>
<keyword evidence="8 12" id="KW-0648">Protein biosynthesis</keyword>
<keyword evidence="7 12" id="KW-0067">ATP-binding</keyword>
<dbReference type="GO" id="GO:1990825">
    <property type="term" value="F:sequence-specific mRNA binding"/>
    <property type="evidence" value="ECO:0007669"/>
    <property type="project" value="EnsemblFungi"/>
</dbReference>
<evidence type="ECO:0000313" key="16">
    <source>
        <dbReference type="EMBL" id="EJW04355.1"/>
    </source>
</evidence>
<comment type="subcellular location">
    <subcellularLocation>
        <location evidence="1">Cytoplasm</location>
    </subcellularLocation>
</comment>
<keyword evidence="5 12" id="KW-0436">Ligase</keyword>
<dbReference type="PANTHER" id="PTHR45765">
    <property type="entry name" value="METHIONINE--TRNA LIGASE"/>
    <property type="match status" value="1"/>
</dbReference>
<dbReference type="EC" id="6.1.1.10" evidence="3"/>
<dbReference type="STRING" id="1003232.J9DP79"/>
<organism evidence="16 17">
    <name type="scientific">Edhazardia aedis (strain USNM 41457)</name>
    <name type="common">Microsporidian parasite</name>
    <dbReference type="NCBI Taxonomy" id="1003232"/>
    <lineage>
        <taxon>Eukaryota</taxon>
        <taxon>Fungi</taxon>
        <taxon>Fungi incertae sedis</taxon>
        <taxon>Microsporidia</taxon>
        <taxon>Edhazardia</taxon>
    </lineage>
</organism>
<evidence type="ECO:0000256" key="10">
    <source>
        <dbReference type="ARBA" id="ARBA00030904"/>
    </source>
</evidence>
<dbReference type="HOGENOM" id="CLU_009710_1_2_1"/>
<feature type="region of interest" description="Disordered" evidence="13">
    <location>
        <begin position="1"/>
        <end position="21"/>
    </location>
</feature>
<dbReference type="OMA" id="YMRMAGH"/>
<evidence type="ECO:0000256" key="6">
    <source>
        <dbReference type="ARBA" id="ARBA00022741"/>
    </source>
</evidence>
<dbReference type="InterPro" id="IPR014758">
    <property type="entry name" value="Met-tRNA_synth"/>
</dbReference>
<evidence type="ECO:0000256" key="3">
    <source>
        <dbReference type="ARBA" id="ARBA00012838"/>
    </source>
</evidence>
<dbReference type="GO" id="GO:0004825">
    <property type="term" value="F:methionine-tRNA ligase activity"/>
    <property type="evidence" value="ECO:0007669"/>
    <property type="project" value="UniProtKB-EC"/>
</dbReference>
<dbReference type="Pfam" id="PF19303">
    <property type="entry name" value="Anticodon_3"/>
    <property type="match status" value="1"/>
</dbReference>
<dbReference type="SUPFAM" id="SSF57770">
    <property type="entry name" value="Methionyl-tRNA synthetase (MetRS), Zn-domain"/>
    <property type="match status" value="1"/>
</dbReference>
<dbReference type="NCBIfam" id="TIGR00398">
    <property type="entry name" value="metG"/>
    <property type="match status" value="1"/>
</dbReference>
<keyword evidence="9 12" id="KW-0030">Aminoacyl-tRNA synthetase</keyword>
<dbReference type="SUPFAM" id="SSF47323">
    <property type="entry name" value="Anticodon-binding domain of a subclass of class I aminoacyl-tRNA synthetases"/>
    <property type="match status" value="1"/>
</dbReference>
<dbReference type="PRINTS" id="PR01041">
    <property type="entry name" value="TRNASYNTHMET"/>
</dbReference>
<evidence type="ECO:0000256" key="5">
    <source>
        <dbReference type="ARBA" id="ARBA00022598"/>
    </source>
</evidence>
<dbReference type="FunCoup" id="J9DP79">
    <property type="interactions" value="188"/>
</dbReference>
<comment type="caution">
    <text evidence="16">The sequence shown here is derived from an EMBL/GenBank/DDBJ whole genome shotgun (WGS) entry which is preliminary data.</text>
</comment>
<dbReference type="GO" id="GO:0006431">
    <property type="term" value="P:methionyl-tRNA aminoacylation"/>
    <property type="evidence" value="ECO:0007669"/>
    <property type="project" value="EnsemblFungi"/>
</dbReference>
<dbReference type="GO" id="GO:0010494">
    <property type="term" value="C:cytoplasmic stress granule"/>
    <property type="evidence" value="ECO:0007669"/>
    <property type="project" value="EnsemblFungi"/>
</dbReference>
<dbReference type="PANTHER" id="PTHR45765:SF1">
    <property type="entry name" value="METHIONINE--TRNA LIGASE, CYTOPLASMIC"/>
    <property type="match status" value="1"/>
</dbReference>
<dbReference type="OrthoDB" id="5844513at2759"/>
<evidence type="ECO:0000256" key="12">
    <source>
        <dbReference type="RuleBase" id="RU363039"/>
    </source>
</evidence>